<proteinExistence type="inferred from homology"/>
<comment type="cofactor">
    <cofactor evidence="1 6">
        <name>Zn(2+)</name>
        <dbReference type="ChEBI" id="CHEBI:29105"/>
    </cofactor>
</comment>
<dbReference type="InterPro" id="IPR013149">
    <property type="entry name" value="ADH-like_C"/>
</dbReference>
<evidence type="ECO:0000256" key="4">
    <source>
        <dbReference type="ARBA" id="ARBA00022833"/>
    </source>
</evidence>
<sequence length="344" mass="37190">MRNRAAYMVTPGKMEIRELPMPQAQPGEVVLKIEYVGVCGSDAHFFESGMRKGKAFDLPFILGHECAGTVTQVGAGVQNVAVGDRVCFEPQITCGVCPECRSGRYNLCKDVRFPSVPPYDGMLRDYAAIPAHLAFKLPDNVSSLEGALIEPLAVGLSAASRGDVTLGQDVVILGAGCIGLLTMMACKARGAGRVIVSDLFSKRLDKALELGADAVIDASTEDTMARVTELTEGRGADVVFETAGNSHTAAETSDLVRRGGVIVFVGNINGETPYRFMDLMYKEGEIRTIYRYHNNFPTAIRAVSTGRIDVKAIASHQFDFQNVQEAFDAALYQRQDVVKAVIKL</sequence>
<feature type="domain" description="Enoyl reductase (ER)" evidence="7">
    <location>
        <begin position="12"/>
        <end position="342"/>
    </location>
</feature>
<evidence type="ECO:0000313" key="9">
    <source>
        <dbReference type="Proteomes" id="UP000298642"/>
    </source>
</evidence>
<dbReference type="PANTHER" id="PTHR43161:SF9">
    <property type="entry name" value="SORBITOL DEHYDROGENASE"/>
    <property type="match status" value="1"/>
</dbReference>
<evidence type="ECO:0000256" key="3">
    <source>
        <dbReference type="ARBA" id="ARBA00022723"/>
    </source>
</evidence>
<dbReference type="SMART" id="SM00829">
    <property type="entry name" value="PKS_ER"/>
    <property type="match status" value="1"/>
</dbReference>
<dbReference type="GO" id="GO:0016616">
    <property type="term" value="F:oxidoreductase activity, acting on the CH-OH group of donors, NAD or NADP as acceptor"/>
    <property type="evidence" value="ECO:0007669"/>
    <property type="project" value="InterPro"/>
</dbReference>
<dbReference type="InterPro" id="IPR011032">
    <property type="entry name" value="GroES-like_sf"/>
</dbReference>
<dbReference type="InterPro" id="IPR045306">
    <property type="entry name" value="SDH-like"/>
</dbReference>
<dbReference type="GO" id="GO:0008270">
    <property type="term" value="F:zinc ion binding"/>
    <property type="evidence" value="ECO:0007669"/>
    <property type="project" value="InterPro"/>
</dbReference>
<accession>A0A4D7AZK5</accession>
<keyword evidence="3 6" id="KW-0479">Metal-binding</keyword>
<evidence type="ECO:0000256" key="2">
    <source>
        <dbReference type="ARBA" id="ARBA00008072"/>
    </source>
</evidence>
<reference evidence="9" key="1">
    <citation type="submission" date="2018-12" db="EMBL/GenBank/DDBJ databases">
        <title>Dusodibacter welbiota gen. nov., sp. nov., isolated from human faeces and emended description of the Oscillibacter genus.</title>
        <authorList>
            <person name="Le Roy T."/>
            <person name="Van der Smissen P."/>
            <person name="Delzenne N."/>
            <person name="Muccioli G."/>
            <person name="Collet J.F."/>
            <person name="Cani P.D."/>
        </authorList>
    </citation>
    <scope>NUCLEOTIDE SEQUENCE [LARGE SCALE GENOMIC DNA]</scope>
    <source>
        <strain evidence="9">J115</strain>
    </source>
</reference>
<dbReference type="Gene3D" id="3.90.180.10">
    <property type="entry name" value="Medium-chain alcohol dehydrogenases, catalytic domain"/>
    <property type="match status" value="1"/>
</dbReference>
<evidence type="ECO:0000256" key="5">
    <source>
        <dbReference type="ARBA" id="ARBA00023002"/>
    </source>
</evidence>
<dbReference type="Pfam" id="PF00107">
    <property type="entry name" value="ADH_zinc_N"/>
    <property type="match status" value="1"/>
</dbReference>
<gene>
    <name evidence="8" type="ORF">EIO64_11215</name>
</gene>
<name>A0A4D7AZK5_9FIRM</name>
<evidence type="ECO:0000313" key="8">
    <source>
        <dbReference type="EMBL" id="QCI61026.1"/>
    </source>
</evidence>
<dbReference type="Pfam" id="PF08240">
    <property type="entry name" value="ADH_N"/>
    <property type="match status" value="1"/>
</dbReference>
<keyword evidence="9" id="KW-1185">Reference proteome</keyword>
<dbReference type="SUPFAM" id="SSF50129">
    <property type="entry name" value="GroES-like"/>
    <property type="match status" value="1"/>
</dbReference>
<evidence type="ECO:0000256" key="1">
    <source>
        <dbReference type="ARBA" id="ARBA00001947"/>
    </source>
</evidence>
<dbReference type="InterPro" id="IPR013154">
    <property type="entry name" value="ADH-like_N"/>
</dbReference>
<protein>
    <submittedName>
        <fullName evidence="8">NAD(P)-dependent alcohol dehydrogenase</fullName>
    </submittedName>
</protein>
<dbReference type="InterPro" id="IPR020843">
    <property type="entry name" value="ER"/>
</dbReference>
<dbReference type="InterPro" id="IPR002328">
    <property type="entry name" value="ADH_Zn_CS"/>
</dbReference>
<dbReference type="EMBL" id="CP034413">
    <property type="protein sequence ID" value="QCI61026.1"/>
    <property type="molecule type" value="Genomic_DNA"/>
</dbReference>
<evidence type="ECO:0000259" key="7">
    <source>
        <dbReference type="SMART" id="SM00829"/>
    </source>
</evidence>
<keyword evidence="4 6" id="KW-0862">Zinc</keyword>
<dbReference type="PANTHER" id="PTHR43161">
    <property type="entry name" value="SORBITOL DEHYDROGENASE"/>
    <property type="match status" value="1"/>
</dbReference>
<dbReference type="SUPFAM" id="SSF51735">
    <property type="entry name" value="NAD(P)-binding Rossmann-fold domains"/>
    <property type="match status" value="1"/>
</dbReference>
<dbReference type="Gene3D" id="3.40.50.720">
    <property type="entry name" value="NAD(P)-binding Rossmann-like Domain"/>
    <property type="match status" value="1"/>
</dbReference>
<dbReference type="KEGG" id="obj:EIO64_11215"/>
<dbReference type="Proteomes" id="UP000298642">
    <property type="component" value="Chromosome"/>
</dbReference>
<comment type="similarity">
    <text evidence="2 6">Belongs to the zinc-containing alcohol dehydrogenase family.</text>
</comment>
<dbReference type="PROSITE" id="PS00059">
    <property type="entry name" value="ADH_ZINC"/>
    <property type="match status" value="1"/>
</dbReference>
<dbReference type="CDD" id="cd05285">
    <property type="entry name" value="sorbitol_DH"/>
    <property type="match status" value="1"/>
</dbReference>
<evidence type="ECO:0000256" key="6">
    <source>
        <dbReference type="RuleBase" id="RU361277"/>
    </source>
</evidence>
<dbReference type="InterPro" id="IPR036291">
    <property type="entry name" value="NAD(P)-bd_dom_sf"/>
</dbReference>
<organism evidence="8 9">
    <name type="scientific">Dysosmobacter welbionis</name>
    <dbReference type="NCBI Taxonomy" id="2093857"/>
    <lineage>
        <taxon>Bacteria</taxon>
        <taxon>Bacillati</taxon>
        <taxon>Bacillota</taxon>
        <taxon>Clostridia</taxon>
        <taxon>Eubacteriales</taxon>
        <taxon>Oscillospiraceae</taxon>
        <taxon>Dysosmobacter</taxon>
    </lineage>
</organism>
<dbReference type="AlphaFoldDB" id="A0A4D7AZK5"/>
<keyword evidence="5" id="KW-0560">Oxidoreductase</keyword>